<sequence length="254" mass="27607">MGETGEKKHPMISARDTGPGPGRYCLPPTVGFISHDYTRFTSPAYSFHGKLSDNMFFKDSSPGPCYYVDPKLTRFGRHEGPSYSMLSRAKPADRLQVSGPGPGLYSLENAPLPHHKRPPSYSMGIRTKYRSLDSVPAPNRYTLPCLLGPRIPIKPSSASFSISGHIKSGGFSEALARTPGPGQYKSTDPGIYLRRGPAFSMLGRSSTATKSFQTPGPGAYSPEKVITHKARAPSYTLGIRHSDFLTPLIVDTSE</sequence>
<accession>A0A6P8S3W2</accession>
<dbReference type="InterPro" id="IPR010736">
    <property type="entry name" value="SHIPPO-rpt"/>
</dbReference>
<dbReference type="FunCoup" id="A0A6P8S3W2">
    <property type="interactions" value="16"/>
</dbReference>
<dbReference type="Pfam" id="PF07004">
    <property type="entry name" value="SHIPPO-rpt"/>
    <property type="match status" value="5"/>
</dbReference>
<evidence type="ECO:0000313" key="2">
    <source>
        <dbReference type="Proteomes" id="UP000515159"/>
    </source>
</evidence>
<dbReference type="InterPro" id="IPR051291">
    <property type="entry name" value="CIMAP"/>
</dbReference>
<protein>
    <submittedName>
        <fullName evidence="3">Outer dense fiber protein 3-like protein 2</fullName>
    </submittedName>
</protein>
<organism evidence="2 3">
    <name type="scientific">Geotrypetes seraphini</name>
    <name type="common">Gaboon caecilian</name>
    <name type="synonym">Caecilia seraphini</name>
    <dbReference type="NCBI Taxonomy" id="260995"/>
    <lineage>
        <taxon>Eukaryota</taxon>
        <taxon>Metazoa</taxon>
        <taxon>Chordata</taxon>
        <taxon>Craniata</taxon>
        <taxon>Vertebrata</taxon>
        <taxon>Euteleostomi</taxon>
        <taxon>Amphibia</taxon>
        <taxon>Gymnophiona</taxon>
        <taxon>Geotrypetes</taxon>
    </lineage>
</organism>
<dbReference type="GO" id="GO:0005856">
    <property type="term" value="C:cytoskeleton"/>
    <property type="evidence" value="ECO:0007669"/>
    <property type="project" value="TreeGrafter"/>
</dbReference>
<name>A0A6P8S3W2_GEOSA</name>
<dbReference type="GeneID" id="117365734"/>
<dbReference type="OrthoDB" id="429991at2759"/>
<dbReference type="RefSeq" id="XP_033812392.1">
    <property type="nucleotide sequence ID" value="XM_033956501.1"/>
</dbReference>
<evidence type="ECO:0000313" key="3">
    <source>
        <dbReference type="RefSeq" id="XP_033812392.1"/>
    </source>
</evidence>
<dbReference type="PANTHER" id="PTHR21580:SF57">
    <property type="entry name" value="OUTER DENSE FIBER OF SPERM TAILS 3-LIKE 2-RELATED"/>
    <property type="match status" value="1"/>
</dbReference>
<gene>
    <name evidence="3" type="primary">ODF3L2</name>
</gene>
<reference evidence="3" key="1">
    <citation type="submission" date="2025-08" db="UniProtKB">
        <authorList>
            <consortium name="RefSeq"/>
        </authorList>
    </citation>
    <scope>IDENTIFICATION</scope>
</reference>
<dbReference type="AlphaFoldDB" id="A0A6P8S3W2"/>
<keyword evidence="2" id="KW-1185">Reference proteome</keyword>
<dbReference type="InParanoid" id="A0A6P8S3W2"/>
<dbReference type="PANTHER" id="PTHR21580">
    <property type="entry name" value="SHIPPO-1-RELATED"/>
    <property type="match status" value="1"/>
</dbReference>
<dbReference type="Proteomes" id="UP000515159">
    <property type="component" value="Chromosome 8"/>
</dbReference>
<feature type="region of interest" description="Disordered" evidence="1">
    <location>
        <begin position="1"/>
        <end position="22"/>
    </location>
</feature>
<proteinExistence type="predicted"/>
<evidence type="ECO:0000256" key="1">
    <source>
        <dbReference type="SAM" id="MobiDB-lite"/>
    </source>
</evidence>
<dbReference type="CTD" id="284451"/>
<dbReference type="KEGG" id="gsh:117365734"/>